<dbReference type="RefSeq" id="WP_194450847.1">
    <property type="nucleotide sequence ID" value="NZ_CP063849.1"/>
</dbReference>
<proteinExistence type="predicted"/>
<reference evidence="1 2" key="1">
    <citation type="submission" date="2020-10" db="EMBL/GenBank/DDBJ databases">
        <title>Complete genome sequence of Paludibaculum fermentans P105T, a facultatively anaerobic acidobacterium capable of dissimilatory Fe(III) reduction.</title>
        <authorList>
            <person name="Dedysh S.N."/>
            <person name="Beletsky A.V."/>
            <person name="Kulichevskaya I.S."/>
            <person name="Mardanov A.V."/>
            <person name="Ravin N.V."/>
        </authorList>
    </citation>
    <scope>NUCLEOTIDE SEQUENCE [LARGE SCALE GENOMIC DNA]</scope>
    <source>
        <strain evidence="1 2">P105</strain>
    </source>
</reference>
<protein>
    <submittedName>
        <fullName evidence="1">Uncharacterized protein</fullName>
    </submittedName>
</protein>
<name>A0A7S7SML8_PALFE</name>
<evidence type="ECO:0000313" key="2">
    <source>
        <dbReference type="Proteomes" id="UP000593892"/>
    </source>
</evidence>
<accession>A0A7S7SML8</accession>
<evidence type="ECO:0000313" key="1">
    <source>
        <dbReference type="EMBL" id="QOY89185.1"/>
    </source>
</evidence>
<dbReference type="Proteomes" id="UP000593892">
    <property type="component" value="Chromosome"/>
</dbReference>
<sequence length="70" mass="7484">MSSYSLPLLFSFLAAVQLSMPKSPQSAGAQASAQNGRAVYFSSAWRIRNQDADPYGKVYRVCNGGAPALI</sequence>
<dbReference type="EMBL" id="CP063849">
    <property type="protein sequence ID" value="QOY89185.1"/>
    <property type="molecule type" value="Genomic_DNA"/>
</dbReference>
<keyword evidence="2" id="KW-1185">Reference proteome</keyword>
<organism evidence="1 2">
    <name type="scientific">Paludibaculum fermentans</name>
    <dbReference type="NCBI Taxonomy" id="1473598"/>
    <lineage>
        <taxon>Bacteria</taxon>
        <taxon>Pseudomonadati</taxon>
        <taxon>Acidobacteriota</taxon>
        <taxon>Terriglobia</taxon>
        <taxon>Bryobacterales</taxon>
        <taxon>Bryobacteraceae</taxon>
        <taxon>Paludibaculum</taxon>
    </lineage>
</organism>
<dbReference type="KEGG" id="pfer:IRI77_04285"/>
<dbReference type="AlphaFoldDB" id="A0A7S7SML8"/>
<gene>
    <name evidence="1" type="ORF">IRI77_04285</name>
</gene>